<dbReference type="Pfam" id="PF12770">
    <property type="entry name" value="CHAT"/>
    <property type="match status" value="1"/>
</dbReference>
<organism evidence="2 3">
    <name type="scientific">Crucibulum laeve</name>
    <dbReference type="NCBI Taxonomy" id="68775"/>
    <lineage>
        <taxon>Eukaryota</taxon>
        <taxon>Fungi</taxon>
        <taxon>Dikarya</taxon>
        <taxon>Basidiomycota</taxon>
        <taxon>Agaricomycotina</taxon>
        <taxon>Agaricomycetes</taxon>
        <taxon>Agaricomycetidae</taxon>
        <taxon>Agaricales</taxon>
        <taxon>Agaricineae</taxon>
        <taxon>Nidulariaceae</taxon>
        <taxon>Crucibulum</taxon>
    </lineage>
</organism>
<reference evidence="2 3" key="1">
    <citation type="journal article" date="2019" name="Nat. Ecol. Evol.">
        <title>Megaphylogeny resolves global patterns of mushroom evolution.</title>
        <authorList>
            <person name="Varga T."/>
            <person name="Krizsan K."/>
            <person name="Foldi C."/>
            <person name="Dima B."/>
            <person name="Sanchez-Garcia M."/>
            <person name="Sanchez-Ramirez S."/>
            <person name="Szollosi G.J."/>
            <person name="Szarkandi J.G."/>
            <person name="Papp V."/>
            <person name="Albert L."/>
            <person name="Andreopoulos W."/>
            <person name="Angelini C."/>
            <person name="Antonin V."/>
            <person name="Barry K.W."/>
            <person name="Bougher N.L."/>
            <person name="Buchanan P."/>
            <person name="Buyck B."/>
            <person name="Bense V."/>
            <person name="Catcheside P."/>
            <person name="Chovatia M."/>
            <person name="Cooper J."/>
            <person name="Damon W."/>
            <person name="Desjardin D."/>
            <person name="Finy P."/>
            <person name="Geml J."/>
            <person name="Haridas S."/>
            <person name="Hughes K."/>
            <person name="Justo A."/>
            <person name="Karasinski D."/>
            <person name="Kautmanova I."/>
            <person name="Kiss B."/>
            <person name="Kocsube S."/>
            <person name="Kotiranta H."/>
            <person name="LaButti K.M."/>
            <person name="Lechner B.E."/>
            <person name="Liimatainen K."/>
            <person name="Lipzen A."/>
            <person name="Lukacs Z."/>
            <person name="Mihaltcheva S."/>
            <person name="Morgado L.N."/>
            <person name="Niskanen T."/>
            <person name="Noordeloos M.E."/>
            <person name="Ohm R.A."/>
            <person name="Ortiz-Santana B."/>
            <person name="Ovrebo C."/>
            <person name="Racz N."/>
            <person name="Riley R."/>
            <person name="Savchenko A."/>
            <person name="Shiryaev A."/>
            <person name="Soop K."/>
            <person name="Spirin V."/>
            <person name="Szebenyi C."/>
            <person name="Tomsovsky M."/>
            <person name="Tulloss R.E."/>
            <person name="Uehling J."/>
            <person name="Grigoriev I.V."/>
            <person name="Vagvolgyi C."/>
            <person name="Papp T."/>
            <person name="Martin F.M."/>
            <person name="Miettinen O."/>
            <person name="Hibbett D.S."/>
            <person name="Nagy L.G."/>
        </authorList>
    </citation>
    <scope>NUCLEOTIDE SEQUENCE [LARGE SCALE GENOMIC DNA]</scope>
    <source>
        <strain evidence="2 3">CBS 166.37</strain>
    </source>
</reference>
<dbReference type="OrthoDB" id="9991317at2759"/>
<protein>
    <submittedName>
        <fullName evidence="2">CHAT domain-containing protein</fullName>
    </submittedName>
</protein>
<name>A0A5C3LGP4_9AGAR</name>
<proteinExistence type="predicted"/>
<accession>A0A5C3LGP4</accession>
<dbReference type="EMBL" id="ML213942">
    <property type="protein sequence ID" value="TFK31076.1"/>
    <property type="molecule type" value="Genomic_DNA"/>
</dbReference>
<dbReference type="InterPro" id="IPR011990">
    <property type="entry name" value="TPR-like_helical_dom_sf"/>
</dbReference>
<feature type="non-terminal residue" evidence="2">
    <location>
        <position position="1"/>
    </location>
</feature>
<sequence length="737" mass="82054">NVENLNNSIELLQETLQLTEETVVNDDSSSQAQKHPARVLALNNLGNVILMRFEIERNTDEVNKAIQWHRAAVTLTREMWYSERATFLNDLACALRTRYGCSFCEKDIREAFTLHHESLSLIGQNHPETSKISSDLAKSLFLHYSHTQIQESLDSAVNYFRVSVLCESSPMSMRFIAAREWAQSADSALHLSSLEAYEAAVGLLPLLATLGLDVKFRQEVLKSGTDGLARNAANCAIRLGNFEKAVELLEAGRGVFWSQVLQLRTPMDELQDVAPELVAELRSISSQLEQGSHRSVKDGESLQGVFDAQEIHFRNLNEQWSAALEKVRKLSSFQDFLCPRRFHALKQAANDSPVVILNASISGCDALIVTNEGVAHMPLNKFDMKKGNMLVRLIQVSSTSNSMRSLNNGNPSSAVRLSTEDSANGIMHNLRMGRPARSSTVEVDDIYRYVLEVLWDDIVQPVIQHLQIQKSVTTPIRLHWCPTGLFTFLPIHAAGYYTQKFEDYASQYIVSSYTPTLSALLIPGRHFESKPTSTLEIEMMTVIQSKTLPFTEVELKIIESRVPRQCLITLGTPKSPASMEKVLSNLSTASIAHFACHARQDAANPLESALVLEDGDLKISRIMQHEMPNASLAFLCACETAMGADVLPDEAIHLGSTLLFAGFKSVVATMWSISDEDGAKVADYFYQKVFHGVGQHASIKPIPEFGHTARALHYAIGRLRSEGIGFRRWVPFIHIGK</sequence>
<dbReference type="AlphaFoldDB" id="A0A5C3LGP4"/>
<evidence type="ECO:0000313" key="3">
    <source>
        <dbReference type="Proteomes" id="UP000308652"/>
    </source>
</evidence>
<evidence type="ECO:0000313" key="2">
    <source>
        <dbReference type="EMBL" id="TFK31076.1"/>
    </source>
</evidence>
<dbReference type="Proteomes" id="UP000308652">
    <property type="component" value="Unassembled WGS sequence"/>
</dbReference>
<feature type="domain" description="CHAT" evidence="1">
    <location>
        <begin position="451"/>
        <end position="694"/>
    </location>
</feature>
<dbReference type="Gene3D" id="1.25.40.10">
    <property type="entry name" value="Tetratricopeptide repeat domain"/>
    <property type="match status" value="1"/>
</dbReference>
<evidence type="ECO:0000259" key="1">
    <source>
        <dbReference type="Pfam" id="PF12770"/>
    </source>
</evidence>
<dbReference type="InterPro" id="IPR024983">
    <property type="entry name" value="CHAT_dom"/>
</dbReference>
<gene>
    <name evidence="2" type="ORF">BDQ12DRAFT_760446</name>
</gene>
<keyword evidence="3" id="KW-1185">Reference proteome</keyword>